<reference evidence="1 2" key="1">
    <citation type="submission" date="2019-03" db="EMBL/GenBank/DDBJ databases">
        <title>First draft genome of Liparis tanakae, snailfish: a comprehensive survey of snailfish specific genes.</title>
        <authorList>
            <person name="Kim W."/>
            <person name="Song I."/>
            <person name="Jeong J.-H."/>
            <person name="Kim D."/>
            <person name="Kim S."/>
            <person name="Ryu S."/>
            <person name="Song J.Y."/>
            <person name="Lee S.K."/>
        </authorList>
    </citation>
    <scope>NUCLEOTIDE SEQUENCE [LARGE SCALE GENOMIC DNA]</scope>
    <source>
        <tissue evidence="1">Muscle</tissue>
    </source>
</reference>
<dbReference type="Proteomes" id="UP000314294">
    <property type="component" value="Unassembled WGS sequence"/>
</dbReference>
<sequence>MKLSANDTLQNLTGRNISDYLVKTYAQIIGKRSTQVLPPANEIDDAIERVRKIFELQKVGSVKEMD</sequence>
<keyword evidence="2" id="KW-1185">Reference proteome</keyword>
<proteinExistence type="predicted"/>
<dbReference type="AlphaFoldDB" id="A0A4Z2ETS7"/>
<evidence type="ECO:0000313" key="1">
    <source>
        <dbReference type="EMBL" id="TNN32255.1"/>
    </source>
</evidence>
<name>A0A4Z2ETS7_9TELE</name>
<accession>A0A4Z2ETS7</accession>
<protein>
    <submittedName>
        <fullName evidence="1">ATP-binding cassette sub-family A member 1</fullName>
    </submittedName>
</protein>
<evidence type="ECO:0000313" key="2">
    <source>
        <dbReference type="Proteomes" id="UP000314294"/>
    </source>
</evidence>
<organism evidence="1 2">
    <name type="scientific">Liparis tanakae</name>
    <name type="common">Tanaka's snailfish</name>
    <dbReference type="NCBI Taxonomy" id="230148"/>
    <lineage>
        <taxon>Eukaryota</taxon>
        <taxon>Metazoa</taxon>
        <taxon>Chordata</taxon>
        <taxon>Craniata</taxon>
        <taxon>Vertebrata</taxon>
        <taxon>Euteleostomi</taxon>
        <taxon>Actinopterygii</taxon>
        <taxon>Neopterygii</taxon>
        <taxon>Teleostei</taxon>
        <taxon>Neoteleostei</taxon>
        <taxon>Acanthomorphata</taxon>
        <taxon>Eupercaria</taxon>
        <taxon>Perciformes</taxon>
        <taxon>Cottioidei</taxon>
        <taxon>Cottales</taxon>
        <taxon>Liparidae</taxon>
        <taxon>Liparis</taxon>
    </lineage>
</organism>
<gene>
    <name evidence="1" type="primary">Abca1_1</name>
    <name evidence="1" type="ORF">EYF80_057584</name>
</gene>
<dbReference type="GO" id="GO:0005524">
    <property type="term" value="F:ATP binding"/>
    <property type="evidence" value="ECO:0007669"/>
    <property type="project" value="UniProtKB-KW"/>
</dbReference>
<keyword evidence="1" id="KW-0547">Nucleotide-binding</keyword>
<dbReference type="EMBL" id="SRLO01002817">
    <property type="protein sequence ID" value="TNN32255.1"/>
    <property type="molecule type" value="Genomic_DNA"/>
</dbReference>
<keyword evidence="1" id="KW-0067">ATP-binding</keyword>
<comment type="caution">
    <text evidence="1">The sequence shown here is derived from an EMBL/GenBank/DDBJ whole genome shotgun (WGS) entry which is preliminary data.</text>
</comment>